<evidence type="ECO:0000313" key="2">
    <source>
        <dbReference type="WBParaSite" id="Csp11.Scaffold629.g14037.t1"/>
    </source>
</evidence>
<name>A0A1I7U1Z2_9PELO</name>
<dbReference type="WBParaSite" id="Csp11.Scaffold629.g14037.t1">
    <property type="protein sequence ID" value="Csp11.Scaffold629.g14037.t1"/>
    <property type="gene ID" value="Csp11.Scaffold629.g14037"/>
</dbReference>
<protein>
    <submittedName>
        <fullName evidence="2">Phage protein</fullName>
    </submittedName>
</protein>
<evidence type="ECO:0000313" key="1">
    <source>
        <dbReference type="Proteomes" id="UP000095282"/>
    </source>
</evidence>
<accession>A0A1I7U1Z2</accession>
<organism evidence="1 2">
    <name type="scientific">Caenorhabditis tropicalis</name>
    <dbReference type="NCBI Taxonomy" id="1561998"/>
    <lineage>
        <taxon>Eukaryota</taxon>
        <taxon>Metazoa</taxon>
        <taxon>Ecdysozoa</taxon>
        <taxon>Nematoda</taxon>
        <taxon>Chromadorea</taxon>
        <taxon>Rhabditida</taxon>
        <taxon>Rhabditina</taxon>
        <taxon>Rhabditomorpha</taxon>
        <taxon>Rhabditoidea</taxon>
        <taxon>Rhabditidae</taxon>
        <taxon>Peloderinae</taxon>
        <taxon>Caenorhabditis</taxon>
    </lineage>
</organism>
<dbReference type="Proteomes" id="UP000095282">
    <property type="component" value="Unplaced"/>
</dbReference>
<proteinExistence type="predicted"/>
<keyword evidence="1" id="KW-1185">Reference proteome</keyword>
<sequence>MSNLSNNAFLDKTVLVEYIPARNRFEITEILEEAMETKTLVGFAYRTLARTIRIFVPGYPKHFMIEKTE</sequence>
<reference evidence="2" key="1">
    <citation type="submission" date="2016-11" db="UniProtKB">
        <authorList>
            <consortium name="WormBaseParasite"/>
        </authorList>
    </citation>
    <scope>IDENTIFICATION</scope>
</reference>
<dbReference type="AlphaFoldDB" id="A0A1I7U1Z2"/>